<dbReference type="SUPFAM" id="SSF47391">
    <property type="entry name" value="Dimerization-anchoring domain of cAMP-dependent PK regulatory subunit"/>
    <property type="match status" value="1"/>
</dbReference>
<dbReference type="VEuPathDB" id="FungiDB:SPRG_13729"/>
<dbReference type="GO" id="GO:0005509">
    <property type="term" value="F:calcium ion binding"/>
    <property type="evidence" value="ECO:0007669"/>
    <property type="project" value="InterPro"/>
</dbReference>
<evidence type="ECO:0000313" key="3">
    <source>
        <dbReference type="Proteomes" id="UP000030745"/>
    </source>
</evidence>
<dbReference type="InterPro" id="IPR011992">
    <property type="entry name" value="EF-hand-dom_pair"/>
</dbReference>
<dbReference type="Gene3D" id="1.10.238.10">
    <property type="entry name" value="EF-hand"/>
    <property type="match status" value="2"/>
</dbReference>
<dbReference type="Proteomes" id="UP000030745">
    <property type="component" value="Unassembled WGS sequence"/>
</dbReference>
<dbReference type="InterPro" id="IPR002048">
    <property type="entry name" value="EF_hand_dom"/>
</dbReference>
<dbReference type="OMA" id="NQHTFEQ"/>
<dbReference type="Gene3D" id="1.20.890.10">
    <property type="entry name" value="cAMP-dependent protein kinase regulatory subunit, dimerization-anchoring domain"/>
    <property type="match status" value="1"/>
</dbReference>
<dbReference type="STRING" id="695850.A0A067BRX6"/>
<evidence type="ECO:0000259" key="1">
    <source>
        <dbReference type="PROSITE" id="PS50222"/>
    </source>
</evidence>
<sequence length="459" mass="51188">MASRYAKTIKVPDGFPDTLRNFAREVLRQQEKLKTREDILQYGIKYFKDLAEKRAGINNGQTFATEKFMTMADEEIDDFLWQTFRAADPPNVGYLDIADFKKAFSDMVEYLKLNPVARLRCAAEVDELENASVAYSDFVTAAGRVITTLKKRKSIDSPLYDANAGIEVPINEDTDALLHGLLREEMESLLRDILHHIDADNTGSVTRHVFMGCLQDGDLGLTRREINLILFQVPETVDNIVIYSDTIPTIFNALLYAHANDLLETPRSEDVVEVQLNKVFASGDDDGTGLLSFAALKTTLCLAGLGLTRIQIIALLSEAVEEEEDAVNYEAFAKRIAPMVLRMIDYDTQTQLAGAARIYRSSEEYFVVHGMNQHEFSNALTTAFEAVDDGERGCLSRHDIAEAVQNAFPRVARSHVSALLALSDPMAGSTDMEYAPIVHNGFQALQWLEEYAALSAHIV</sequence>
<protein>
    <recommendedName>
        <fullName evidence="1">EF-hand domain-containing protein</fullName>
    </recommendedName>
</protein>
<dbReference type="RefSeq" id="XP_012208062.1">
    <property type="nucleotide sequence ID" value="XM_012352672.1"/>
</dbReference>
<name>A0A067BRX6_SAPPC</name>
<dbReference type="PROSITE" id="PS50222">
    <property type="entry name" value="EF_HAND_2"/>
    <property type="match status" value="1"/>
</dbReference>
<organism evidence="2 3">
    <name type="scientific">Saprolegnia parasitica (strain CBS 223.65)</name>
    <dbReference type="NCBI Taxonomy" id="695850"/>
    <lineage>
        <taxon>Eukaryota</taxon>
        <taxon>Sar</taxon>
        <taxon>Stramenopiles</taxon>
        <taxon>Oomycota</taxon>
        <taxon>Saprolegniomycetes</taxon>
        <taxon>Saprolegniales</taxon>
        <taxon>Saprolegniaceae</taxon>
        <taxon>Saprolegnia</taxon>
    </lineage>
</organism>
<proteinExistence type="predicted"/>
<dbReference type="OrthoDB" id="252964at2759"/>
<accession>A0A067BRX6</accession>
<gene>
    <name evidence="2" type="ORF">SPRG_13729</name>
</gene>
<reference evidence="2 3" key="1">
    <citation type="journal article" date="2013" name="PLoS Genet.">
        <title>Distinctive expansion of potential virulence genes in the genome of the oomycete fish pathogen Saprolegnia parasitica.</title>
        <authorList>
            <person name="Jiang R.H."/>
            <person name="de Bruijn I."/>
            <person name="Haas B.J."/>
            <person name="Belmonte R."/>
            <person name="Lobach L."/>
            <person name="Christie J."/>
            <person name="van den Ackerveken G."/>
            <person name="Bottin A."/>
            <person name="Bulone V."/>
            <person name="Diaz-Moreno S.M."/>
            <person name="Dumas B."/>
            <person name="Fan L."/>
            <person name="Gaulin E."/>
            <person name="Govers F."/>
            <person name="Grenville-Briggs L.J."/>
            <person name="Horner N.R."/>
            <person name="Levin J.Z."/>
            <person name="Mammella M."/>
            <person name="Meijer H.J."/>
            <person name="Morris P."/>
            <person name="Nusbaum C."/>
            <person name="Oome S."/>
            <person name="Phillips A.J."/>
            <person name="van Rooyen D."/>
            <person name="Rzeszutek E."/>
            <person name="Saraiva M."/>
            <person name="Secombes C.J."/>
            <person name="Seidl M.F."/>
            <person name="Snel B."/>
            <person name="Stassen J.H."/>
            <person name="Sykes S."/>
            <person name="Tripathy S."/>
            <person name="van den Berg H."/>
            <person name="Vega-Arreguin J.C."/>
            <person name="Wawra S."/>
            <person name="Young S.K."/>
            <person name="Zeng Q."/>
            <person name="Dieguez-Uribeondo J."/>
            <person name="Russ C."/>
            <person name="Tyler B.M."/>
            <person name="van West P."/>
        </authorList>
    </citation>
    <scope>NUCLEOTIDE SEQUENCE [LARGE SCALE GENOMIC DNA]</scope>
    <source>
        <strain evidence="2 3">CBS 223.65</strain>
    </source>
</reference>
<keyword evidence="3" id="KW-1185">Reference proteome</keyword>
<dbReference type="CDD" id="cd22984">
    <property type="entry name" value="DD_CrRSP7-like"/>
    <property type="match status" value="1"/>
</dbReference>
<dbReference type="GeneID" id="24135590"/>
<dbReference type="AlphaFoldDB" id="A0A067BRX6"/>
<evidence type="ECO:0000313" key="2">
    <source>
        <dbReference type="EMBL" id="KDO21229.1"/>
    </source>
</evidence>
<dbReference type="EMBL" id="KK583292">
    <property type="protein sequence ID" value="KDO21229.1"/>
    <property type="molecule type" value="Genomic_DNA"/>
</dbReference>
<dbReference type="SUPFAM" id="SSF47473">
    <property type="entry name" value="EF-hand"/>
    <property type="match status" value="1"/>
</dbReference>
<feature type="domain" description="EF-hand" evidence="1">
    <location>
        <begin position="185"/>
        <end position="220"/>
    </location>
</feature>
<dbReference type="KEGG" id="spar:SPRG_13729"/>